<dbReference type="PROSITE" id="PS51819">
    <property type="entry name" value="VOC"/>
    <property type="match status" value="1"/>
</dbReference>
<reference evidence="2" key="2">
    <citation type="submission" date="2023-01" db="EMBL/GenBank/DDBJ databases">
        <authorList>
            <person name="Sun Q."/>
            <person name="Evtushenko L."/>
        </authorList>
    </citation>
    <scope>NUCLEOTIDE SEQUENCE</scope>
    <source>
        <strain evidence="2">VKM Ac-1401</strain>
    </source>
</reference>
<comment type="caution">
    <text evidence="2">The sequence shown here is derived from an EMBL/GenBank/DDBJ whole genome shotgun (WGS) entry which is preliminary data.</text>
</comment>
<dbReference type="SUPFAM" id="SSF54593">
    <property type="entry name" value="Glyoxalase/Bleomycin resistance protein/Dihydroxybiphenyl dioxygenase"/>
    <property type="match status" value="1"/>
</dbReference>
<evidence type="ECO:0000313" key="2">
    <source>
        <dbReference type="EMBL" id="GLJ77220.1"/>
    </source>
</evidence>
<evidence type="ECO:0000259" key="1">
    <source>
        <dbReference type="PROSITE" id="PS51819"/>
    </source>
</evidence>
<reference evidence="2" key="1">
    <citation type="journal article" date="2014" name="Int. J. Syst. Evol. Microbiol.">
        <title>Complete genome sequence of Corynebacterium casei LMG S-19264T (=DSM 44701T), isolated from a smear-ripened cheese.</title>
        <authorList>
            <consortium name="US DOE Joint Genome Institute (JGI-PGF)"/>
            <person name="Walter F."/>
            <person name="Albersmeier A."/>
            <person name="Kalinowski J."/>
            <person name="Ruckert C."/>
        </authorList>
    </citation>
    <scope>NUCLEOTIDE SEQUENCE</scope>
    <source>
        <strain evidence="2">VKM Ac-1401</strain>
    </source>
</reference>
<evidence type="ECO:0000313" key="3">
    <source>
        <dbReference type="Proteomes" id="UP001142372"/>
    </source>
</evidence>
<organism evidence="2 3">
    <name type="scientific">Leifsonia poae</name>
    <dbReference type="NCBI Taxonomy" id="110933"/>
    <lineage>
        <taxon>Bacteria</taxon>
        <taxon>Bacillati</taxon>
        <taxon>Actinomycetota</taxon>
        <taxon>Actinomycetes</taxon>
        <taxon>Micrococcales</taxon>
        <taxon>Microbacteriaceae</taxon>
        <taxon>Leifsonia</taxon>
    </lineage>
</organism>
<dbReference type="Proteomes" id="UP001142372">
    <property type="component" value="Unassembled WGS sequence"/>
</dbReference>
<name>A0A9W6M0S7_9MICO</name>
<dbReference type="InterPro" id="IPR041581">
    <property type="entry name" value="Glyoxalase_6"/>
</dbReference>
<accession>A0A9W6M0S7</accession>
<dbReference type="InterPro" id="IPR037523">
    <property type="entry name" value="VOC_core"/>
</dbReference>
<sequence length="128" mass="12975">MADPVVHFEIIGPDPAALRSFYSGLFGWDAPPGASVAPEISDTDQYSFIDAIPTGDSSGIPGGIGGGAQSAARATFYVGVPDVERALAEAERLGGTRILGPVRNEGGGVTVGHFRDPAGNLIGVAGPR</sequence>
<dbReference type="RefSeq" id="WP_271177864.1">
    <property type="nucleotide sequence ID" value="NZ_BAAAJO010000004.1"/>
</dbReference>
<dbReference type="Pfam" id="PF18029">
    <property type="entry name" value="Glyoxalase_6"/>
    <property type="match status" value="1"/>
</dbReference>
<dbReference type="InterPro" id="IPR029068">
    <property type="entry name" value="Glyas_Bleomycin-R_OHBP_Dase"/>
</dbReference>
<gene>
    <name evidence="2" type="ORF">GCM10017584_27940</name>
</gene>
<dbReference type="AlphaFoldDB" id="A0A9W6M0S7"/>
<protein>
    <submittedName>
        <fullName evidence="2">Glyoxalase</fullName>
    </submittedName>
</protein>
<feature type="domain" description="VOC" evidence="1">
    <location>
        <begin position="4"/>
        <end position="127"/>
    </location>
</feature>
<dbReference type="EMBL" id="BSEN01000013">
    <property type="protein sequence ID" value="GLJ77220.1"/>
    <property type="molecule type" value="Genomic_DNA"/>
</dbReference>
<dbReference type="Gene3D" id="3.10.180.10">
    <property type="entry name" value="2,3-Dihydroxybiphenyl 1,2-Dioxygenase, domain 1"/>
    <property type="match status" value="1"/>
</dbReference>
<keyword evidence="3" id="KW-1185">Reference proteome</keyword>
<proteinExistence type="predicted"/>